<keyword evidence="2 3" id="KW-0812">Transmembrane</keyword>
<dbReference type="InterPro" id="IPR016971">
    <property type="entry name" value="UCP031277"/>
</dbReference>
<evidence type="ECO:0000256" key="1">
    <source>
        <dbReference type="SAM" id="MobiDB-lite"/>
    </source>
</evidence>
<protein>
    <submittedName>
        <fullName evidence="3">Transmembrane protein, putative</fullName>
    </submittedName>
</protein>
<dbReference type="PaxDb" id="3880-AES89931"/>
<keyword evidence="6" id="KW-1185">Reference proteome</keyword>
<name>G7JG82_MEDTR</name>
<feature type="transmembrane region" description="Helical" evidence="2">
    <location>
        <begin position="78"/>
        <end position="98"/>
    </location>
</feature>
<dbReference type="eggNOG" id="ENOG502QW49">
    <property type="taxonomic scope" value="Eukaryota"/>
</dbReference>
<sequence length="362" mass="42214">MLEKKIENPKDLWHPFSQRAWMQFLLQVMSHSRFSTEVFDVVTICLVSILILFGLICIAASFYYLYRIHNQDFVHLNYFSGPWIIRIAFILFVIWWSLGEIIRLTLIRHALHLKWSETVCKCYIVWNMGFVEPCLFLTIVFLLHAPLQRFEIGIMSKKWNIGTFGYIILYCLPMLIVQILVVMVGPQLEKNKVLGKKLPHYFTSTINSFSMERENDDITICTYPLLSTALLGIFAMILTSYLSCLGSRILKLVINKGLRKRVYTLLFPVLCFLPLQVLFLGLSVLSRPDHFMFEAFVFLAFLSLVYCFGLCMWTLVYRPIADCLALVKLQDSEARARRFNDDNIEDDDSEESVRSTPDRDFD</sequence>
<feature type="transmembrane region" description="Helical" evidence="2">
    <location>
        <begin position="291"/>
        <end position="316"/>
    </location>
</feature>
<keyword evidence="2" id="KW-1133">Transmembrane helix</keyword>
<feature type="transmembrane region" description="Helical" evidence="2">
    <location>
        <begin position="123"/>
        <end position="143"/>
    </location>
</feature>
<dbReference type="Proteomes" id="UP000265566">
    <property type="component" value="Chromosome 4"/>
</dbReference>
<dbReference type="AlphaFoldDB" id="G7JG82"/>
<evidence type="ECO:0000313" key="3">
    <source>
        <dbReference type="EMBL" id="AES89931.1"/>
    </source>
</evidence>
<dbReference type="EnsemblPlants" id="AES89931">
    <property type="protein sequence ID" value="AES89931"/>
    <property type="gene ID" value="MTR_4g081900"/>
</dbReference>
<dbReference type="PIRSF" id="PIRSF031277">
    <property type="entry name" value="UCP031277"/>
    <property type="match status" value="1"/>
</dbReference>
<reference evidence="4" key="5">
    <citation type="journal article" date="2018" name="Nat. Plants">
        <title>Whole-genome landscape of Medicago truncatula symbiotic genes.</title>
        <authorList>
            <person name="Pecrix Y."/>
            <person name="Gamas P."/>
            <person name="Carrere S."/>
        </authorList>
    </citation>
    <scope>NUCLEOTIDE SEQUENCE</scope>
    <source>
        <tissue evidence="4">Leaves</tissue>
    </source>
</reference>
<organism evidence="3 6">
    <name type="scientific">Medicago truncatula</name>
    <name type="common">Barrel medic</name>
    <name type="synonym">Medicago tribuloides</name>
    <dbReference type="NCBI Taxonomy" id="3880"/>
    <lineage>
        <taxon>Eukaryota</taxon>
        <taxon>Viridiplantae</taxon>
        <taxon>Streptophyta</taxon>
        <taxon>Embryophyta</taxon>
        <taxon>Tracheophyta</taxon>
        <taxon>Spermatophyta</taxon>
        <taxon>Magnoliopsida</taxon>
        <taxon>eudicotyledons</taxon>
        <taxon>Gunneridae</taxon>
        <taxon>Pentapetalae</taxon>
        <taxon>rosids</taxon>
        <taxon>fabids</taxon>
        <taxon>Fabales</taxon>
        <taxon>Fabaceae</taxon>
        <taxon>Papilionoideae</taxon>
        <taxon>50 kb inversion clade</taxon>
        <taxon>NPAAA clade</taxon>
        <taxon>Hologalegina</taxon>
        <taxon>IRL clade</taxon>
        <taxon>Trifolieae</taxon>
        <taxon>Medicago</taxon>
    </lineage>
</organism>
<feature type="transmembrane region" description="Helical" evidence="2">
    <location>
        <begin position="229"/>
        <end position="250"/>
    </location>
</feature>
<proteinExistence type="predicted"/>
<feature type="transmembrane region" description="Helical" evidence="2">
    <location>
        <begin position="41"/>
        <end position="66"/>
    </location>
</feature>
<accession>G7JG82</accession>
<dbReference type="STRING" id="3880.G7JG82"/>
<feature type="transmembrane region" description="Helical" evidence="2">
    <location>
        <begin position="164"/>
        <end position="184"/>
    </location>
</feature>
<evidence type="ECO:0000313" key="5">
    <source>
        <dbReference type="EnsemblPlants" id="AES89931"/>
    </source>
</evidence>
<dbReference type="HOGENOM" id="CLU_039788_1_0_1"/>
<evidence type="ECO:0000313" key="6">
    <source>
        <dbReference type="Proteomes" id="UP000002051"/>
    </source>
</evidence>
<evidence type="ECO:0000313" key="7">
    <source>
        <dbReference type="Proteomes" id="UP000265566"/>
    </source>
</evidence>
<feature type="transmembrane region" description="Helical" evidence="2">
    <location>
        <begin position="262"/>
        <end position="285"/>
    </location>
</feature>
<dbReference type="EMBL" id="PSQE01000004">
    <property type="protein sequence ID" value="RHN61985.1"/>
    <property type="molecule type" value="Genomic_DNA"/>
</dbReference>
<dbReference type="PANTHER" id="PTHR34116:SF2">
    <property type="entry name" value="THH1_TOM1_TOM3 DOMAIN-CONTAINING PROTEIN"/>
    <property type="match status" value="1"/>
</dbReference>
<dbReference type="PANTHER" id="PTHR34116">
    <property type="entry name" value="PLASMINOGEN ACTIVATOR INHIBITOR"/>
    <property type="match status" value="1"/>
</dbReference>
<evidence type="ECO:0000313" key="4">
    <source>
        <dbReference type="EMBL" id="RHN61985.1"/>
    </source>
</evidence>
<evidence type="ECO:0000256" key="2">
    <source>
        <dbReference type="SAM" id="Phobius"/>
    </source>
</evidence>
<dbReference type="Proteomes" id="UP000002051">
    <property type="component" value="Chromosome 4"/>
</dbReference>
<gene>
    <name evidence="3" type="ordered locus">MTR_4g081900</name>
    <name evidence="4" type="ORF">MtrunA17_Chr4g0042531</name>
</gene>
<keyword evidence="2" id="KW-0472">Membrane</keyword>
<reference evidence="7" key="4">
    <citation type="journal article" date="2018" name="Nat. Plants">
        <title>Whole-genome landscape of Medicago truncatula symbiotic genes.</title>
        <authorList>
            <person name="Pecrix Y."/>
            <person name="Staton S.E."/>
            <person name="Sallet E."/>
            <person name="Lelandais-Briere C."/>
            <person name="Moreau S."/>
            <person name="Carrere S."/>
            <person name="Blein T."/>
            <person name="Jardinaud M.F."/>
            <person name="Latrasse D."/>
            <person name="Zouine M."/>
            <person name="Zahm M."/>
            <person name="Kreplak J."/>
            <person name="Mayjonade B."/>
            <person name="Satge C."/>
            <person name="Perez M."/>
            <person name="Cauet S."/>
            <person name="Marande W."/>
            <person name="Chantry-Darmon C."/>
            <person name="Lopez-Roques C."/>
            <person name="Bouchez O."/>
            <person name="Berard A."/>
            <person name="Debelle F."/>
            <person name="Munos S."/>
            <person name="Bendahmane A."/>
            <person name="Berges H."/>
            <person name="Niebel A."/>
            <person name="Buitink J."/>
            <person name="Frugier F."/>
            <person name="Benhamed M."/>
            <person name="Crespi M."/>
            <person name="Gouzy J."/>
            <person name="Gamas P."/>
        </authorList>
    </citation>
    <scope>NUCLEOTIDE SEQUENCE [LARGE SCALE GENOMIC DNA]</scope>
    <source>
        <strain evidence="7">cv. Jemalong A17</strain>
    </source>
</reference>
<dbReference type="OMA" id="CYIVLYC"/>
<reference evidence="5" key="3">
    <citation type="submission" date="2015-04" db="UniProtKB">
        <authorList>
            <consortium name="EnsemblPlants"/>
        </authorList>
    </citation>
    <scope>IDENTIFICATION</scope>
    <source>
        <strain evidence="5">cv. Jemalong A17</strain>
    </source>
</reference>
<dbReference type="EMBL" id="CM001220">
    <property type="protein sequence ID" value="AES89931.1"/>
    <property type="molecule type" value="Genomic_DNA"/>
</dbReference>
<dbReference type="Gramene" id="rna24505">
    <property type="protein sequence ID" value="RHN61985.1"/>
    <property type="gene ID" value="gene24505"/>
</dbReference>
<reference evidence="3 6" key="1">
    <citation type="journal article" date="2011" name="Nature">
        <title>The Medicago genome provides insight into the evolution of rhizobial symbioses.</title>
        <authorList>
            <person name="Young N.D."/>
            <person name="Debelle F."/>
            <person name="Oldroyd G.E."/>
            <person name="Geurts R."/>
            <person name="Cannon S.B."/>
            <person name="Udvardi M.K."/>
            <person name="Benedito V.A."/>
            <person name="Mayer K.F."/>
            <person name="Gouzy J."/>
            <person name="Schoof H."/>
            <person name="Van de Peer Y."/>
            <person name="Proost S."/>
            <person name="Cook D.R."/>
            <person name="Meyers B.C."/>
            <person name="Spannagl M."/>
            <person name="Cheung F."/>
            <person name="De Mita S."/>
            <person name="Krishnakumar V."/>
            <person name="Gundlach H."/>
            <person name="Zhou S."/>
            <person name="Mudge J."/>
            <person name="Bharti A.K."/>
            <person name="Murray J.D."/>
            <person name="Naoumkina M.A."/>
            <person name="Rosen B."/>
            <person name="Silverstein K.A."/>
            <person name="Tang H."/>
            <person name="Rombauts S."/>
            <person name="Zhao P.X."/>
            <person name="Zhou P."/>
            <person name="Barbe V."/>
            <person name="Bardou P."/>
            <person name="Bechner M."/>
            <person name="Bellec A."/>
            <person name="Berger A."/>
            <person name="Berges H."/>
            <person name="Bidwell S."/>
            <person name="Bisseling T."/>
            <person name="Choisne N."/>
            <person name="Couloux A."/>
            <person name="Denny R."/>
            <person name="Deshpande S."/>
            <person name="Dai X."/>
            <person name="Doyle J.J."/>
            <person name="Dudez A.M."/>
            <person name="Farmer A.D."/>
            <person name="Fouteau S."/>
            <person name="Franken C."/>
            <person name="Gibelin C."/>
            <person name="Gish J."/>
            <person name="Goldstein S."/>
            <person name="Gonzalez A.J."/>
            <person name="Green P.J."/>
            <person name="Hallab A."/>
            <person name="Hartog M."/>
            <person name="Hua A."/>
            <person name="Humphray S.J."/>
            <person name="Jeong D.H."/>
            <person name="Jing Y."/>
            <person name="Jocker A."/>
            <person name="Kenton S.M."/>
            <person name="Kim D.J."/>
            <person name="Klee K."/>
            <person name="Lai H."/>
            <person name="Lang C."/>
            <person name="Lin S."/>
            <person name="Macmil S.L."/>
            <person name="Magdelenat G."/>
            <person name="Matthews L."/>
            <person name="McCorrison J."/>
            <person name="Monaghan E.L."/>
            <person name="Mun J.H."/>
            <person name="Najar F.Z."/>
            <person name="Nicholson C."/>
            <person name="Noirot C."/>
            <person name="O'Bleness M."/>
            <person name="Paule C.R."/>
            <person name="Poulain J."/>
            <person name="Prion F."/>
            <person name="Qin B."/>
            <person name="Qu C."/>
            <person name="Retzel E.F."/>
            <person name="Riddle C."/>
            <person name="Sallet E."/>
            <person name="Samain S."/>
            <person name="Samson N."/>
            <person name="Sanders I."/>
            <person name="Saurat O."/>
            <person name="Scarpelli C."/>
            <person name="Schiex T."/>
            <person name="Segurens B."/>
            <person name="Severin A.J."/>
            <person name="Sherrier D.J."/>
            <person name="Shi R."/>
            <person name="Sims S."/>
            <person name="Singer S.R."/>
            <person name="Sinharoy S."/>
            <person name="Sterck L."/>
            <person name="Viollet A."/>
            <person name="Wang B.B."/>
            <person name="Wang K."/>
            <person name="Wang M."/>
            <person name="Wang X."/>
            <person name="Warfsmann J."/>
            <person name="Weissenbach J."/>
            <person name="White D.D."/>
            <person name="White J.D."/>
            <person name="Wiley G.B."/>
            <person name="Wincker P."/>
            <person name="Xing Y."/>
            <person name="Yang L."/>
            <person name="Yao Z."/>
            <person name="Ying F."/>
            <person name="Zhai J."/>
            <person name="Zhou L."/>
            <person name="Zuber A."/>
            <person name="Denarie J."/>
            <person name="Dixon R.A."/>
            <person name="May G.D."/>
            <person name="Schwartz D.C."/>
            <person name="Rogers J."/>
            <person name="Quetier F."/>
            <person name="Town C.D."/>
            <person name="Roe B.A."/>
        </authorList>
    </citation>
    <scope>NUCLEOTIDE SEQUENCE [LARGE SCALE GENOMIC DNA]</scope>
    <source>
        <strain evidence="3">A17</strain>
        <strain evidence="5 6">cv. Jemalong A17</strain>
    </source>
</reference>
<reference evidence="3 6" key="2">
    <citation type="journal article" date="2014" name="BMC Genomics">
        <title>An improved genome release (version Mt4.0) for the model legume Medicago truncatula.</title>
        <authorList>
            <person name="Tang H."/>
            <person name="Krishnakumar V."/>
            <person name="Bidwell S."/>
            <person name="Rosen B."/>
            <person name="Chan A."/>
            <person name="Zhou S."/>
            <person name="Gentzbittel L."/>
            <person name="Childs K.L."/>
            <person name="Yandell M."/>
            <person name="Gundlach H."/>
            <person name="Mayer K.F."/>
            <person name="Schwartz D.C."/>
            <person name="Town C.D."/>
        </authorList>
    </citation>
    <scope>GENOME REANNOTATION</scope>
    <source>
        <strain evidence="5 6">cv. Jemalong A17</strain>
    </source>
</reference>
<feature type="compositionally biased region" description="Basic and acidic residues" evidence="1">
    <location>
        <begin position="351"/>
        <end position="362"/>
    </location>
</feature>
<feature type="region of interest" description="Disordered" evidence="1">
    <location>
        <begin position="340"/>
        <end position="362"/>
    </location>
</feature>